<dbReference type="Pfam" id="PF01966">
    <property type="entry name" value="HD"/>
    <property type="match status" value="1"/>
</dbReference>
<dbReference type="EMBL" id="ATFE01000016">
    <property type="protein sequence ID" value="EPF27654.1"/>
    <property type="molecule type" value="Genomic_DNA"/>
</dbReference>
<evidence type="ECO:0000259" key="1">
    <source>
        <dbReference type="PROSITE" id="PS51831"/>
    </source>
</evidence>
<organism evidence="2 3">
    <name type="scientific">Treponema medium ATCC 700293</name>
    <dbReference type="NCBI Taxonomy" id="1125700"/>
    <lineage>
        <taxon>Bacteria</taxon>
        <taxon>Pseudomonadati</taxon>
        <taxon>Spirochaetota</taxon>
        <taxon>Spirochaetia</taxon>
        <taxon>Spirochaetales</taxon>
        <taxon>Treponemataceae</taxon>
        <taxon>Treponema</taxon>
    </lineage>
</organism>
<gene>
    <name evidence="2" type="ORF">HMPREF9195_02152</name>
</gene>
<reference evidence="2 3" key="1">
    <citation type="submission" date="2013-04" db="EMBL/GenBank/DDBJ databases">
        <title>The Genome Sequence of Treponema medium ATCC 700293.</title>
        <authorList>
            <consortium name="The Broad Institute Genomics Platform"/>
            <person name="Earl A."/>
            <person name="Ward D."/>
            <person name="Feldgarden M."/>
            <person name="Gevers D."/>
            <person name="Leonetti C."/>
            <person name="Blanton J.M."/>
            <person name="Dewhirst F.E."/>
            <person name="Izard J."/>
            <person name="Walker B."/>
            <person name="Young S."/>
            <person name="Zeng Q."/>
            <person name="Gargeya S."/>
            <person name="Fitzgerald M."/>
            <person name="Haas B."/>
            <person name="Abouelleil A."/>
            <person name="Allen A.W."/>
            <person name="Alvarado L."/>
            <person name="Arachchi H.M."/>
            <person name="Berlin A.M."/>
            <person name="Chapman S.B."/>
            <person name="Gainer-Dewar J."/>
            <person name="Goldberg J."/>
            <person name="Griggs A."/>
            <person name="Gujja S."/>
            <person name="Hansen M."/>
            <person name="Howarth C."/>
            <person name="Imamovic A."/>
            <person name="Ireland A."/>
            <person name="Larimer J."/>
            <person name="McCowan C."/>
            <person name="Murphy C."/>
            <person name="Pearson M."/>
            <person name="Poon T.W."/>
            <person name="Priest M."/>
            <person name="Roberts A."/>
            <person name="Saif S."/>
            <person name="Shea T."/>
            <person name="Sisk P."/>
            <person name="Sykes S."/>
            <person name="Wortman J."/>
            <person name="Nusbaum C."/>
            <person name="Birren B."/>
        </authorList>
    </citation>
    <scope>NUCLEOTIDE SEQUENCE [LARGE SCALE GENOMIC DNA]</scope>
    <source>
        <strain evidence="2 3">ATCC 700293</strain>
    </source>
</reference>
<protein>
    <recommendedName>
        <fullName evidence="1">HD domain-containing protein</fullName>
    </recommendedName>
</protein>
<dbReference type="InterPro" id="IPR003607">
    <property type="entry name" value="HD/PDEase_dom"/>
</dbReference>
<evidence type="ECO:0000313" key="3">
    <source>
        <dbReference type="Proteomes" id="UP000014634"/>
    </source>
</evidence>
<dbReference type="Gene3D" id="1.20.58.1910">
    <property type="match status" value="1"/>
</dbReference>
<dbReference type="PANTHER" id="PTHR33594:SF1">
    <property type="entry name" value="HD_PDEASE DOMAIN-CONTAINING PROTEIN"/>
    <property type="match status" value="1"/>
</dbReference>
<dbReference type="SUPFAM" id="SSF109604">
    <property type="entry name" value="HD-domain/PDEase-like"/>
    <property type="match status" value="1"/>
</dbReference>
<sequence>MNGEITDAIIEAAKKYAETFFKTDTSGHDFFHTMRVCRIASYIAKEEHADPYIVQLAALLHDVDDRKLSPETYKHKDRAVSFMQKHHISNFVYRLICTIIEEVPYQGTDSVTPSSIEGKCVQDADRLDALGAIGIARVFAYSGSRNRPLYDPAIKPMLSMDKETYYQHTSTAINHFYEKLFYLKDMMNTETAKRIAEHREQYMKNFVTTFLSEWDMADFIEGITSAAK</sequence>
<evidence type="ECO:0000313" key="2">
    <source>
        <dbReference type="EMBL" id="EPF27654.1"/>
    </source>
</evidence>
<feature type="domain" description="HD" evidence="1">
    <location>
        <begin position="29"/>
        <end position="130"/>
    </location>
</feature>
<dbReference type="RefSeq" id="WP_016524076.1">
    <property type="nucleotide sequence ID" value="NZ_KE332517.1"/>
</dbReference>
<comment type="caution">
    <text evidence="2">The sequence shown here is derived from an EMBL/GenBank/DDBJ whole genome shotgun (WGS) entry which is preliminary data.</text>
</comment>
<dbReference type="Proteomes" id="UP000014634">
    <property type="component" value="Unassembled WGS sequence"/>
</dbReference>
<dbReference type="Gene3D" id="1.10.472.50">
    <property type="entry name" value="HD-domain/PDEase-like"/>
    <property type="match status" value="1"/>
</dbReference>
<dbReference type="CDD" id="cd00077">
    <property type="entry name" value="HDc"/>
    <property type="match status" value="1"/>
</dbReference>
<accession>A0AA87NNS2</accession>
<dbReference type="AlphaFoldDB" id="A0AA87NNS2"/>
<dbReference type="PANTHER" id="PTHR33594">
    <property type="entry name" value="SUPERFAMILY HYDROLASE, PUTATIVE (AFU_ORTHOLOGUE AFUA_1G03035)-RELATED"/>
    <property type="match status" value="1"/>
</dbReference>
<proteinExistence type="predicted"/>
<dbReference type="PROSITE" id="PS51831">
    <property type="entry name" value="HD"/>
    <property type="match status" value="1"/>
</dbReference>
<dbReference type="InterPro" id="IPR006674">
    <property type="entry name" value="HD_domain"/>
</dbReference>
<name>A0AA87NNS2_TREMD</name>
<dbReference type="SMART" id="SM00471">
    <property type="entry name" value="HDc"/>
    <property type="match status" value="1"/>
</dbReference>